<feature type="domain" description="Transposase IS4-like" evidence="1">
    <location>
        <begin position="299"/>
        <end position="371"/>
    </location>
</feature>
<dbReference type="InterPro" id="IPR038215">
    <property type="entry name" value="TN5-like_N_sf"/>
</dbReference>
<dbReference type="RefSeq" id="WP_271919850.1">
    <property type="nucleotide sequence ID" value="NZ_JAQNDO010000001.1"/>
</dbReference>
<comment type="caution">
    <text evidence="3">The sequence shown here is derived from an EMBL/GenBank/DDBJ whole genome shotgun (WGS) entry which is preliminary data.</text>
</comment>
<dbReference type="PANTHER" id="PTHR37319">
    <property type="entry name" value="TRANSPOSASE"/>
    <property type="match status" value="1"/>
</dbReference>
<dbReference type="Pfam" id="PF01609">
    <property type="entry name" value="DDE_Tnp_1"/>
    <property type="match status" value="1"/>
</dbReference>
<dbReference type="InterPro" id="IPR012337">
    <property type="entry name" value="RNaseH-like_sf"/>
</dbReference>
<organism evidence="3 4">
    <name type="scientific">Polyangium mundeleinium</name>
    <dbReference type="NCBI Taxonomy" id="2995306"/>
    <lineage>
        <taxon>Bacteria</taxon>
        <taxon>Pseudomonadati</taxon>
        <taxon>Myxococcota</taxon>
        <taxon>Polyangia</taxon>
        <taxon>Polyangiales</taxon>
        <taxon>Polyangiaceae</taxon>
        <taxon>Polyangium</taxon>
    </lineage>
</organism>
<dbReference type="NCBIfam" id="NF033590">
    <property type="entry name" value="transpos_IS4_3"/>
    <property type="match status" value="1"/>
</dbReference>
<dbReference type="InterPro" id="IPR014735">
    <property type="entry name" value="Transposase_Tn5-like_N"/>
</dbReference>
<evidence type="ECO:0000259" key="2">
    <source>
        <dbReference type="Pfam" id="PF14706"/>
    </source>
</evidence>
<keyword evidence="4" id="KW-1185">Reference proteome</keyword>
<reference evidence="3 4" key="1">
    <citation type="submission" date="2022-11" db="EMBL/GenBank/DDBJ databases">
        <title>Minimal conservation of predation-associated metabolite biosynthetic gene clusters underscores biosynthetic potential of Myxococcota including descriptions for ten novel species: Archangium lansinium sp. nov., Myxococcus landrumus sp. nov., Nannocystis bai.</title>
        <authorList>
            <person name="Ahearne A."/>
            <person name="Stevens C."/>
            <person name="Dowd S."/>
        </authorList>
    </citation>
    <scope>NUCLEOTIDE SEQUENCE [LARGE SCALE GENOMIC DNA]</scope>
    <source>
        <strain evidence="3 4">RJM3</strain>
    </source>
</reference>
<dbReference type="InterPro" id="IPR047768">
    <property type="entry name" value="Tn5p-like"/>
</dbReference>
<dbReference type="Gene3D" id="3.90.350.10">
    <property type="entry name" value="Transposase Inhibitor Protein From Tn5, Chain A, domain 1"/>
    <property type="match status" value="1"/>
</dbReference>
<evidence type="ECO:0000313" key="4">
    <source>
        <dbReference type="Proteomes" id="UP001221411"/>
    </source>
</evidence>
<dbReference type="Gene3D" id="1.10.740.10">
    <property type="entry name" value="Transferase Inhibitor Protein From Tn5, Chain"/>
    <property type="match status" value="1"/>
</dbReference>
<proteinExistence type="predicted"/>
<name>A0ABT5EPW7_9BACT</name>
<dbReference type="EMBL" id="JAQNDO010000001">
    <property type="protein sequence ID" value="MDC0743882.1"/>
    <property type="molecule type" value="Genomic_DNA"/>
</dbReference>
<dbReference type="Pfam" id="PF14706">
    <property type="entry name" value="Tnp_DNA_bind"/>
    <property type="match status" value="1"/>
</dbReference>
<feature type="domain" description="Transposase Tn5-like N-terminal" evidence="2">
    <location>
        <begin position="11"/>
        <end position="68"/>
    </location>
</feature>
<protein>
    <submittedName>
        <fullName evidence="3">IS4 family transposase</fullName>
    </submittedName>
</protein>
<dbReference type="InterPro" id="IPR014737">
    <property type="entry name" value="Transposase_Tn5-like_C"/>
</dbReference>
<evidence type="ECO:0000313" key="3">
    <source>
        <dbReference type="EMBL" id="MDC0743882.1"/>
    </source>
</evidence>
<sequence length="475" mass="52779">MLDAETASSAEAWAAEEFGHADLGDPRRTRRLTRMAAQAVLYPSGKVSEVFQVDAHRQGAYDFLESRHIDVGAILEATGLATARRCAKEMFVFVAIDATSLTLTDHNRSKDFGAVGTHGRGTRGLKVVCGLAVDAQGVPCGLTSMQWWAREQKQKEDSAKRKLHEKELGHWANVITETSERLAMAASGCCAWYQLDREADAWQLLLHLSTSGHWFTVRGKANRRLMSETGASRYVFDELARPSARKGSFSLWISAAPGRTERMARMSAHVAAVTLSLRDGWNKRWRALPLYAVRVLETSSVPAGEPRIDWLLYTNHPVQTLEDALLVAHGYSQRWRIEDFFRTWKTGQCNVESTQLQGTQQVKIWGSMLAAIATRTERLKHLARTQPDLPATEELATYEVEALVLLKRKRKKKNEQIPDGIPPIALAVQWIAELGGYTGKSSGGPPGSVTISRGLERLAPAAEMLRVLRENGLVR</sequence>
<dbReference type="Gene3D" id="1.10.246.40">
    <property type="entry name" value="Tn5 transposase, domain 1"/>
    <property type="match status" value="1"/>
</dbReference>
<evidence type="ECO:0000259" key="1">
    <source>
        <dbReference type="Pfam" id="PF01609"/>
    </source>
</evidence>
<gene>
    <name evidence="3" type="ORF">POL67_21315</name>
</gene>
<dbReference type="SUPFAM" id="SSF53098">
    <property type="entry name" value="Ribonuclease H-like"/>
    <property type="match status" value="1"/>
</dbReference>
<dbReference type="InterPro" id="IPR002559">
    <property type="entry name" value="Transposase_11"/>
</dbReference>
<accession>A0ABT5EPW7</accession>
<dbReference type="InterPro" id="IPR054836">
    <property type="entry name" value="Tn5_transposase"/>
</dbReference>
<dbReference type="Proteomes" id="UP001221411">
    <property type="component" value="Unassembled WGS sequence"/>
</dbReference>
<dbReference type="PANTHER" id="PTHR37319:SF1">
    <property type="entry name" value="TRANSPOSASE TN5 DIMERISATION DOMAIN-CONTAINING PROTEIN"/>
    <property type="match status" value="1"/>
</dbReference>